<dbReference type="InParanoid" id="A0A0C3PRZ0"/>
<evidence type="ECO:0000313" key="1">
    <source>
        <dbReference type="EMBL" id="KIO11856.1"/>
    </source>
</evidence>
<reference evidence="2" key="2">
    <citation type="submission" date="2015-01" db="EMBL/GenBank/DDBJ databases">
        <title>Evolutionary Origins and Diversification of the Mycorrhizal Mutualists.</title>
        <authorList>
            <consortium name="DOE Joint Genome Institute"/>
            <consortium name="Mycorrhizal Genomics Consortium"/>
            <person name="Kohler A."/>
            <person name="Kuo A."/>
            <person name="Nagy L.G."/>
            <person name="Floudas D."/>
            <person name="Copeland A."/>
            <person name="Barry K.W."/>
            <person name="Cichocki N."/>
            <person name="Veneault-Fourrey C."/>
            <person name="LaButti K."/>
            <person name="Lindquist E.A."/>
            <person name="Lipzen A."/>
            <person name="Lundell T."/>
            <person name="Morin E."/>
            <person name="Murat C."/>
            <person name="Riley R."/>
            <person name="Ohm R."/>
            <person name="Sun H."/>
            <person name="Tunlid A."/>
            <person name="Henrissat B."/>
            <person name="Grigoriev I.V."/>
            <person name="Hibbett D.S."/>
            <person name="Martin F."/>
        </authorList>
    </citation>
    <scope>NUCLEOTIDE SEQUENCE [LARGE SCALE GENOMIC DNA]</scope>
    <source>
        <strain evidence="2">Marx 270</strain>
    </source>
</reference>
<sequence>MSLEWQSWTRWSVGGPLASVGYERMFESASKGEQVTSRTCPGPLLLVQKVT</sequence>
<dbReference type="AlphaFoldDB" id="A0A0C3PRZ0"/>
<accession>A0A0C3PRZ0</accession>
<organism evidence="1 2">
    <name type="scientific">Pisolithus tinctorius Marx 270</name>
    <dbReference type="NCBI Taxonomy" id="870435"/>
    <lineage>
        <taxon>Eukaryota</taxon>
        <taxon>Fungi</taxon>
        <taxon>Dikarya</taxon>
        <taxon>Basidiomycota</taxon>
        <taxon>Agaricomycotina</taxon>
        <taxon>Agaricomycetes</taxon>
        <taxon>Agaricomycetidae</taxon>
        <taxon>Boletales</taxon>
        <taxon>Sclerodermatineae</taxon>
        <taxon>Pisolithaceae</taxon>
        <taxon>Pisolithus</taxon>
    </lineage>
</organism>
<dbReference type="Proteomes" id="UP000054217">
    <property type="component" value="Unassembled WGS sequence"/>
</dbReference>
<proteinExistence type="predicted"/>
<keyword evidence="2" id="KW-1185">Reference proteome</keyword>
<reference evidence="1 2" key="1">
    <citation type="submission" date="2014-04" db="EMBL/GenBank/DDBJ databases">
        <authorList>
            <consortium name="DOE Joint Genome Institute"/>
            <person name="Kuo A."/>
            <person name="Kohler A."/>
            <person name="Costa M.D."/>
            <person name="Nagy L.G."/>
            <person name="Floudas D."/>
            <person name="Copeland A."/>
            <person name="Barry K.W."/>
            <person name="Cichocki N."/>
            <person name="Veneault-Fourrey C."/>
            <person name="LaButti K."/>
            <person name="Lindquist E.A."/>
            <person name="Lipzen A."/>
            <person name="Lundell T."/>
            <person name="Morin E."/>
            <person name="Murat C."/>
            <person name="Sun H."/>
            <person name="Tunlid A."/>
            <person name="Henrissat B."/>
            <person name="Grigoriev I.V."/>
            <person name="Hibbett D.S."/>
            <person name="Martin F."/>
            <person name="Nordberg H.P."/>
            <person name="Cantor M.N."/>
            <person name="Hua S.X."/>
        </authorList>
    </citation>
    <scope>NUCLEOTIDE SEQUENCE [LARGE SCALE GENOMIC DNA]</scope>
    <source>
        <strain evidence="1 2">Marx 270</strain>
    </source>
</reference>
<dbReference type="EMBL" id="KN831949">
    <property type="protein sequence ID" value="KIO11856.1"/>
    <property type="molecule type" value="Genomic_DNA"/>
</dbReference>
<gene>
    <name evidence="1" type="ORF">M404DRAFT_994528</name>
</gene>
<dbReference type="HOGENOM" id="CLU_3107395_0_0_1"/>
<evidence type="ECO:0000313" key="2">
    <source>
        <dbReference type="Proteomes" id="UP000054217"/>
    </source>
</evidence>
<name>A0A0C3PRZ0_PISTI</name>
<protein>
    <submittedName>
        <fullName evidence="1">Uncharacterized protein</fullName>
    </submittedName>
</protein>